<gene>
    <name evidence="2" type="ORF">IFJ75_06025</name>
</gene>
<sequence>MRTLRNAALTSFLIALTAGQAFAHVPYVRPNVMDATGRDHVTVEASFTEDVFAAEVVMRSDAWHVVGPNGDTPITAVTYLRDLAVFEAATPVDGTYRISSGPRTGRMGQMYKAADGSWKMVGEEDGPAPAGAEIVPVQSITTADVYVTKGQPKAAAIAPSGHGLEVVPDVQPGDIVAGEDVPLRILFDGKPLANTPLVVYREAGLYDGKKVEAELTSDAEGKVTVRVGDPGAYMTLVRYRAEAPADSGVRFRSYSHSLTFAAQGG</sequence>
<keyword evidence="1" id="KW-0732">Signal</keyword>
<keyword evidence="3" id="KW-1185">Reference proteome</keyword>
<evidence type="ECO:0000256" key="1">
    <source>
        <dbReference type="SAM" id="SignalP"/>
    </source>
</evidence>
<dbReference type="Proteomes" id="UP000663918">
    <property type="component" value="Chromosome"/>
</dbReference>
<dbReference type="Pfam" id="PF10670">
    <property type="entry name" value="DUF4198"/>
    <property type="match status" value="1"/>
</dbReference>
<protein>
    <submittedName>
        <fullName evidence="2">DUF4198 domain-containing protein</fullName>
    </submittedName>
</protein>
<evidence type="ECO:0000313" key="2">
    <source>
        <dbReference type="EMBL" id="QTC92436.1"/>
    </source>
</evidence>
<dbReference type="RefSeq" id="WP_207931716.1">
    <property type="nucleotide sequence ID" value="NZ_CP062222.1"/>
</dbReference>
<dbReference type="AlphaFoldDB" id="A0A975C735"/>
<proteinExistence type="predicted"/>
<dbReference type="EMBL" id="CP062222">
    <property type="protein sequence ID" value="QTC92436.1"/>
    <property type="molecule type" value="Genomic_DNA"/>
</dbReference>
<dbReference type="InterPro" id="IPR019613">
    <property type="entry name" value="DUF4198"/>
</dbReference>
<accession>A0A975C735</accession>
<evidence type="ECO:0000313" key="3">
    <source>
        <dbReference type="Proteomes" id="UP000663918"/>
    </source>
</evidence>
<reference evidence="2" key="1">
    <citation type="submission" date="2020-09" db="EMBL/GenBank/DDBJ databases">
        <title>Brevundimonas sp. LVF2 isolated from a puddle in Goettingen, Germany.</title>
        <authorList>
            <person name="Friedrich I."/>
            <person name="Klassen A."/>
            <person name="Hannes N."/>
            <person name="Schneider D."/>
            <person name="Hertel R."/>
            <person name="Daniel R."/>
        </authorList>
    </citation>
    <scope>NUCLEOTIDE SEQUENCE</scope>
    <source>
        <strain evidence="2">LVF2</strain>
    </source>
</reference>
<organism evidence="2 3">
    <name type="scientific">Brevundimonas goettingensis</name>
    <dbReference type="NCBI Taxonomy" id="2774190"/>
    <lineage>
        <taxon>Bacteria</taxon>
        <taxon>Pseudomonadati</taxon>
        <taxon>Pseudomonadota</taxon>
        <taxon>Alphaproteobacteria</taxon>
        <taxon>Caulobacterales</taxon>
        <taxon>Caulobacteraceae</taxon>
        <taxon>Brevundimonas</taxon>
    </lineage>
</organism>
<feature type="chain" id="PRO_5038112279" evidence="1">
    <location>
        <begin position="24"/>
        <end position="265"/>
    </location>
</feature>
<feature type="signal peptide" evidence="1">
    <location>
        <begin position="1"/>
        <end position="23"/>
    </location>
</feature>
<name>A0A975C735_9CAUL</name>
<dbReference type="KEGG" id="bgoe:IFJ75_06025"/>